<evidence type="ECO:0000313" key="2">
    <source>
        <dbReference type="EMBL" id="VFK15028.1"/>
    </source>
</evidence>
<protein>
    <submittedName>
        <fullName evidence="2">Uncharacterized protein</fullName>
    </submittedName>
</protein>
<dbReference type="EMBL" id="CAADFK010000071">
    <property type="protein sequence ID" value="VFK15028.1"/>
    <property type="molecule type" value="Genomic_DNA"/>
</dbReference>
<dbReference type="AlphaFoldDB" id="A0A450WDG0"/>
<name>A0A450WDG0_9GAMM</name>
<feature type="region of interest" description="Disordered" evidence="1">
    <location>
        <begin position="138"/>
        <end position="158"/>
    </location>
</feature>
<accession>A0A450WDG0</accession>
<reference evidence="2" key="1">
    <citation type="submission" date="2019-02" db="EMBL/GenBank/DDBJ databases">
        <authorList>
            <person name="Gruber-Vodicka R. H."/>
            <person name="Seah K. B. B."/>
        </authorList>
    </citation>
    <scope>NUCLEOTIDE SEQUENCE</scope>
    <source>
        <strain evidence="2">BECK_S313</strain>
    </source>
</reference>
<feature type="region of interest" description="Disordered" evidence="1">
    <location>
        <begin position="254"/>
        <end position="273"/>
    </location>
</feature>
<sequence length="311" mass="34993">MADRKDESEYAFHCPNCGLATPMELVIAHAEAREAVLRAMQVSGPLGESLLRYLGLFRSQKRQALRMSRVAELVNALLPDIRAGRITRKGQEYPAPPEAFISAIKRMLDYRDAGRLTLPMKNHGYLYDVITDFREEERPTTLPTTAGAGQRTGAPSKTMSGVSALERLKQEEDWLLSEIARGLQKLLLQRLPGAPPEDAIIGTCHVWREAFVSRRIAWEEALDRQRIAAAFSALLRSAEQWPMPKTLFENMGSRRPIRQTETPEAVEELSDKEMMEKHQRLLREYATGGKHPANTEAPPQQKAYADNGEST</sequence>
<evidence type="ECO:0000256" key="1">
    <source>
        <dbReference type="SAM" id="MobiDB-lite"/>
    </source>
</evidence>
<organism evidence="2">
    <name type="scientific">Candidatus Kentrum sp. LPFa</name>
    <dbReference type="NCBI Taxonomy" id="2126335"/>
    <lineage>
        <taxon>Bacteria</taxon>
        <taxon>Pseudomonadati</taxon>
        <taxon>Pseudomonadota</taxon>
        <taxon>Gammaproteobacteria</taxon>
        <taxon>Candidatus Kentrum</taxon>
    </lineage>
</organism>
<proteinExistence type="predicted"/>
<gene>
    <name evidence="2" type="ORF">BECKLPF1236B_GA0070989_107121</name>
</gene>
<feature type="region of interest" description="Disordered" evidence="1">
    <location>
        <begin position="283"/>
        <end position="311"/>
    </location>
</feature>